<dbReference type="GO" id="GO:0004519">
    <property type="term" value="F:endonuclease activity"/>
    <property type="evidence" value="ECO:0007669"/>
    <property type="project" value="UniProtKB-KW"/>
</dbReference>
<comment type="cofactor">
    <cofactor evidence="1 9">
        <name>Mg(2+)</name>
        <dbReference type="ChEBI" id="CHEBI:18420"/>
    </cofactor>
</comment>
<keyword evidence="4 9" id="KW-0479">Metal-binding</keyword>
<dbReference type="NCBIfam" id="TIGR01573">
    <property type="entry name" value="cas2"/>
    <property type="match status" value="1"/>
</dbReference>
<evidence type="ECO:0000256" key="9">
    <source>
        <dbReference type="HAMAP-Rule" id="MF_01471"/>
    </source>
</evidence>
<dbReference type="HAMAP" id="MF_01471">
    <property type="entry name" value="Cas2"/>
    <property type="match status" value="1"/>
</dbReference>
<dbReference type="CDD" id="cd09725">
    <property type="entry name" value="Cas2_I_II_III"/>
    <property type="match status" value="1"/>
</dbReference>
<evidence type="ECO:0000256" key="7">
    <source>
        <dbReference type="ARBA" id="ARBA00022842"/>
    </source>
</evidence>
<proteinExistence type="inferred from homology"/>
<keyword evidence="11" id="KW-1185">Reference proteome</keyword>
<protein>
    <recommendedName>
        <fullName evidence="9">CRISPR-associated endoribonuclease Cas2</fullName>
        <ecNumber evidence="9">3.1.-.-</ecNumber>
    </recommendedName>
</protein>
<evidence type="ECO:0000256" key="4">
    <source>
        <dbReference type="ARBA" id="ARBA00022723"/>
    </source>
</evidence>
<evidence type="ECO:0000256" key="2">
    <source>
        <dbReference type="ARBA" id="ARBA00009959"/>
    </source>
</evidence>
<sequence>MYIILVYDIEEKRVGKMLKLCRQYLNWIQNSVFEGEITEVKLRELLHRAKGIIKTEKDSIIIFSSRQEKWLDKTILGREKNELDNLL</sequence>
<evidence type="ECO:0000313" key="10">
    <source>
        <dbReference type="EMBL" id="GAA4315353.1"/>
    </source>
</evidence>
<dbReference type="PANTHER" id="PTHR34405:SF1">
    <property type="entry name" value="CRISPR-ASSOCIATED ENDORIBONUCLEASE CAS2"/>
    <property type="match status" value="1"/>
</dbReference>
<evidence type="ECO:0000256" key="6">
    <source>
        <dbReference type="ARBA" id="ARBA00022801"/>
    </source>
</evidence>
<organism evidence="10 11">
    <name type="scientific">Compostibacter hankyongensis</name>
    <dbReference type="NCBI Taxonomy" id="1007089"/>
    <lineage>
        <taxon>Bacteria</taxon>
        <taxon>Pseudomonadati</taxon>
        <taxon>Bacteroidota</taxon>
        <taxon>Chitinophagia</taxon>
        <taxon>Chitinophagales</taxon>
        <taxon>Chitinophagaceae</taxon>
        <taxon>Compostibacter</taxon>
    </lineage>
</organism>
<keyword evidence="5 9" id="KW-0255">Endonuclease</keyword>
<evidence type="ECO:0000256" key="5">
    <source>
        <dbReference type="ARBA" id="ARBA00022759"/>
    </source>
</evidence>
<keyword evidence="6 9" id="KW-0378">Hydrolase</keyword>
<reference evidence="11" key="1">
    <citation type="journal article" date="2019" name="Int. J. Syst. Evol. Microbiol.">
        <title>The Global Catalogue of Microorganisms (GCM) 10K type strain sequencing project: providing services to taxonomists for standard genome sequencing and annotation.</title>
        <authorList>
            <consortium name="The Broad Institute Genomics Platform"/>
            <consortium name="The Broad Institute Genome Sequencing Center for Infectious Disease"/>
            <person name="Wu L."/>
            <person name="Ma J."/>
        </authorList>
    </citation>
    <scope>NUCLEOTIDE SEQUENCE [LARGE SCALE GENOMIC DNA]</scope>
    <source>
        <strain evidence="11">JCM 17664</strain>
    </source>
</reference>
<keyword evidence="7 9" id="KW-0460">Magnesium</keyword>
<comment type="similarity">
    <text evidence="2 9">Belongs to the CRISPR-associated endoribonuclease Cas2 protein family.</text>
</comment>
<comment type="caution">
    <text evidence="10">The sequence shown here is derived from an EMBL/GenBank/DDBJ whole genome shotgun (WGS) entry which is preliminary data.</text>
</comment>
<accession>A0ABP8G1U0</accession>
<evidence type="ECO:0000313" key="11">
    <source>
        <dbReference type="Proteomes" id="UP001501207"/>
    </source>
</evidence>
<keyword evidence="3 9" id="KW-0540">Nuclease</keyword>
<dbReference type="SUPFAM" id="SSF143430">
    <property type="entry name" value="TTP0101/SSO1404-like"/>
    <property type="match status" value="1"/>
</dbReference>
<comment type="function">
    <text evidence="9">CRISPR (clustered regularly interspaced short palindromic repeat), is an adaptive immune system that provides protection against mobile genetic elements (viruses, transposable elements and conjugative plasmids). CRISPR clusters contain sequences complementary to antecedent mobile elements and target invading nucleic acids. CRISPR clusters are transcribed and processed into CRISPR RNA (crRNA). Functions as a ssRNA-specific endoribonuclease. Involved in the integration of spacer DNA into the CRISPR cassette.</text>
</comment>
<dbReference type="Proteomes" id="UP001501207">
    <property type="component" value="Unassembled WGS sequence"/>
</dbReference>
<evidence type="ECO:0000256" key="3">
    <source>
        <dbReference type="ARBA" id="ARBA00022722"/>
    </source>
</evidence>
<comment type="subunit">
    <text evidence="9">Homodimer, forms a heterotetramer with a Cas1 homodimer.</text>
</comment>
<evidence type="ECO:0000256" key="8">
    <source>
        <dbReference type="ARBA" id="ARBA00023118"/>
    </source>
</evidence>
<name>A0ABP8G1U0_9BACT</name>
<dbReference type="InterPro" id="IPR021127">
    <property type="entry name" value="CRISPR_associated_Cas2"/>
</dbReference>
<dbReference type="EC" id="3.1.-.-" evidence="9"/>
<evidence type="ECO:0000256" key="1">
    <source>
        <dbReference type="ARBA" id="ARBA00001946"/>
    </source>
</evidence>
<dbReference type="Pfam" id="PF09827">
    <property type="entry name" value="CRISPR_Cas2"/>
    <property type="match status" value="1"/>
</dbReference>
<feature type="binding site" evidence="9">
    <location>
        <position position="8"/>
    </location>
    <ligand>
        <name>Mg(2+)</name>
        <dbReference type="ChEBI" id="CHEBI:18420"/>
        <note>catalytic</note>
    </ligand>
</feature>
<keyword evidence="8 9" id="KW-0051">Antiviral defense</keyword>
<gene>
    <name evidence="9 10" type="primary">cas2</name>
    <name evidence="10" type="ORF">GCM10023143_26680</name>
</gene>
<dbReference type="PANTHER" id="PTHR34405">
    <property type="entry name" value="CRISPR-ASSOCIATED ENDORIBONUCLEASE CAS2"/>
    <property type="match status" value="1"/>
</dbReference>
<dbReference type="RefSeq" id="WP_344980119.1">
    <property type="nucleotide sequence ID" value="NZ_BAABFN010000006.1"/>
</dbReference>
<dbReference type="EMBL" id="BAABFN010000006">
    <property type="protein sequence ID" value="GAA4315353.1"/>
    <property type="molecule type" value="Genomic_DNA"/>
</dbReference>
<dbReference type="Gene3D" id="3.30.70.240">
    <property type="match status" value="1"/>
</dbReference>
<dbReference type="InterPro" id="IPR019199">
    <property type="entry name" value="Virulence_VapD/CRISPR_Cas2"/>
</dbReference>